<dbReference type="RefSeq" id="WP_241321762.1">
    <property type="nucleotide sequence ID" value="NZ_JAKZGQ010000012.1"/>
</dbReference>
<dbReference type="EMBL" id="BMFD01000011">
    <property type="protein sequence ID" value="GGC48239.1"/>
    <property type="molecule type" value="Genomic_DNA"/>
</dbReference>
<sequence>MHTLHEIFTNFILNINSRISIEIEPEKIASKKKEYEELKNSKQAEIENKLDELFNILNDTSIELAFAEEIKNDLLKKIFKIQSTFKNESYQIKYSVVKDTEKNISKELNSLIASIKTTFESNSNKALYEFVYRLKTLTKSKFKEFNDQNQFIELLHFELDLKVSSLNTKELIDKHIVSEKILVKDNTVWYNPFSWNGRLNEYKTEDYVSSDVFLKHIIDPERKRLTSALKSSENTLIEKSKIILQEFLNIIFNHAEETINEINTQYINSLKESESDFRLKEERLNNLRVLLQKKYKNIVA</sequence>
<proteinExistence type="predicted"/>
<reference evidence="2" key="1">
    <citation type="journal article" date="2019" name="Int. J. Syst. Evol. Microbiol.">
        <title>The Global Catalogue of Microorganisms (GCM) 10K type strain sequencing project: providing services to taxonomists for standard genome sequencing and annotation.</title>
        <authorList>
            <consortium name="The Broad Institute Genomics Platform"/>
            <consortium name="The Broad Institute Genome Sequencing Center for Infectious Disease"/>
            <person name="Wu L."/>
            <person name="Ma J."/>
        </authorList>
    </citation>
    <scope>NUCLEOTIDE SEQUENCE [LARGE SCALE GENOMIC DNA]</scope>
    <source>
        <strain evidence="2">CGMCC 1.12479</strain>
    </source>
</reference>
<evidence type="ECO:0000313" key="1">
    <source>
        <dbReference type="EMBL" id="GGC48239.1"/>
    </source>
</evidence>
<keyword evidence="2" id="KW-1185">Reference proteome</keyword>
<name>A0ABQ1MX85_9BACT</name>
<evidence type="ECO:0008006" key="3">
    <source>
        <dbReference type="Google" id="ProtNLM"/>
    </source>
</evidence>
<protein>
    <recommendedName>
        <fullName evidence="3">Dynamin family protein</fullName>
    </recommendedName>
</protein>
<gene>
    <name evidence="1" type="ORF">GCM10010993_28420</name>
</gene>
<dbReference type="Proteomes" id="UP000635885">
    <property type="component" value="Unassembled WGS sequence"/>
</dbReference>
<evidence type="ECO:0000313" key="2">
    <source>
        <dbReference type="Proteomes" id="UP000635885"/>
    </source>
</evidence>
<organism evidence="1 2">
    <name type="scientific">Belliella aquatica</name>
    <dbReference type="NCBI Taxonomy" id="1323734"/>
    <lineage>
        <taxon>Bacteria</taxon>
        <taxon>Pseudomonadati</taxon>
        <taxon>Bacteroidota</taxon>
        <taxon>Cytophagia</taxon>
        <taxon>Cytophagales</taxon>
        <taxon>Cyclobacteriaceae</taxon>
        <taxon>Belliella</taxon>
    </lineage>
</organism>
<accession>A0ABQ1MX85</accession>
<comment type="caution">
    <text evidence="1">The sequence shown here is derived from an EMBL/GenBank/DDBJ whole genome shotgun (WGS) entry which is preliminary data.</text>
</comment>